<dbReference type="EMBL" id="DVOL01000020">
    <property type="protein sequence ID" value="HIV10364.1"/>
    <property type="molecule type" value="Genomic_DNA"/>
</dbReference>
<dbReference type="GO" id="GO:0016853">
    <property type="term" value="F:isomerase activity"/>
    <property type="evidence" value="ECO:0007669"/>
    <property type="project" value="UniProtKB-KW"/>
</dbReference>
<dbReference type="SUPFAM" id="SSF51658">
    <property type="entry name" value="Xylose isomerase-like"/>
    <property type="match status" value="1"/>
</dbReference>
<name>A0A9D1T441_9FIRM</name>
<evidence type="ECO:0000313" key="2">
    <source>
        <dbReference type="Proteomes" id="UP000823960"/>
    </source>
</evidence>
<reference evidence="1" key="2">
    <citation type="journal article" date="2021" name="PeerJ">
        <title>Extensive microbial diversity within the chicken gut microbiome revealed by metagenomics and culture.</title>
        <authorList>
            <person name="Gilroy R."/>
            <person name="Ravi A."/>
            <person name="Getino M."/>
            <person name="Pursley I."/>
            <person name="Horton D.L."/>
            <person name="Alikhan N.F."/>
            <person name="Baker D."/>
            <person name="Gharbi K."/>
            <person name="Hall N."/>
            <person name="Watson M."/>
            <person name="Adriaenssens E.M."/>
            <person name="Foster-Nyarko E."/>
            <person name="Jarju S."/>
            <person name="Secka A."/>
            <person name="Antonio M."/>
            <person name="Oren A."/>
            <person name="Chaudhuri R.R."/>
            <person name="La Ragione R."/>
            <person name="Hildebrand F."/>
            <person name="Pallen M.J."/>
        </authorList>
    </citation>
    <scope>NUCLEOTIDE SEQUENCE</scope>
    <source>
        <strain evidence="1">1370</strain>
    </source>
</reference>
<dbReference type="AlphaFoldDB" id="A0A9D1T441"/>
<feature type="non-terminal residue" evidence="1">
    <location>
        <position position="1"/>
    </location>
</feature>
<dbReference type="Gene3D" id="3.20.20.150">
    <property type="entry name" value="Divalent-metal-dependent TIM barrel enzymes"/>
    <property type="match status" value="1"/>
</dbReference>
<keyword evidence="1" id="KW-0413">Isomerase</keyword>
<comment type="caution">
    <text evidence="1">The sequence shown here is derived from an EMBL/GenBank/DDBJ whole genome shotgun (WGS) entry which is preliminary data.</text>
</comment>
<dbReference type="InterPro" id="IPR036237">
    <property type="entry name" value="Xyl_isomerase-like_sf"/>
</dbReference>
<evidence type="ECO:0000313" key="1">
    <source>
        <dbReference type="EMBL" id="HIV10364.1"/>
    </source>
</evidence>
<accession>A0A9D1T441</accession>
<proteinExistence type="predicted"/>
<organism evidence="1 2">
    <name type="scientific">Candidatus Faeciplasma avium</name>
    <dbReference type="NCBI Taxonomy" id="2840798"/>
    <lineage>
        <taxon>Bacteria</taxon>
        <taxon>Bacillati</taxon>
        <taxon>Bacillota</taxon>
        <taxon>Clostridia</taxon>
        <taxon>Eubacteriales</taxon>
        <taxon>Oscillospiraceae</taxon>
        <taxon>Oscillospiraceae incertae sedis</taxon>
        <taxon>Candidatus Faeciplasma</taxon>
    </lineage>
</organism>
<sequence>GEGNINFPRIFEQSEAAGVEYMFVEQDDCYGEDPFDCLRRSYDYLKANGFE</sequence>
<dbReference type="Proteomes" id="UP000823960">
    <property type="component" value="Unassembled WGS sequence"/>
</dbReference>
<reference evidence="1" key="1">
    <citation type="submission" date="2020-10" db="EMBL/GenBank/DDBJ databases">
        <authorList>
            <person name="Gilroy R."/>
        </authorList>
    </citation>
    <scope>NUCLEOTIDE SEQUENCE</scope>
    <source>
        <strain evidence="1">1370</strain>
    </source>
</reference>
<gene>
    <name evidence="1" type="ORF">IAD28_01550</name>
</gene>
<protein>
    <submittedName>
        <fullName evidence="1">Sugar phosphate isomerase/epimerase</fullName>
    </submittedName>
</protein>